<dbReference type="Pfam" id="PF22099">
    <property type="entry name" value="MRS2-like"/>
    <property type="match status" value="1"/>
</dbReference>
<keyword evidence="9 10" id="KW-0472">Membrane</keyword>
<comment type="similarity">
    <text evidence="2 10">Belongs to the CorA metal ion transporter (MIT) (TC 1.A.35) family.</text>
</comment>
<evidence type="ECO:0000256" key="3">
    <source>
        <dbReference type="ARBA" id="ARBA00022448"/>
    </source>
</evidence>
<dbReference type="GO" id="GO:0015095">
    <property type="term" value="F:magnesium ion transmembrane transporter activity"/>
    <property type="evidence" value="ECO:0007669"/>
    <property type="project" value="TreeGrafter"/>
</dbReference>
<dbReference type="PANTHER" id="PTHR13890:SF0">
    <property type="entry name" value="MAGNESIUM TRANSPORTER MRS2 HOMOLOG, MITOCHONDRIAL"/>
    <property type="match status" value="1"/>
</dbReference>
<protein>
    <recommendedName>
        <fullName evidence="10">Magnesium transporter</fullName>
    </recommendedName>
</protein>
<dbReference type="GO" id="GO:0005743">
    <property type="term" value="C:mitochondrial inner membrane"/>
    <property type="evidence" value="ECO:0007669"/>
    <property type="project" value="UniProtKB-SubCell"/>
</dbReference>
<dbReference type="Gene3D" id="1.20.58.340">
    <property type="entry name" value="Magnesium transport protein CorA, transmembrane region"/>
    <property type="match status" value="1"/>
</dbReference>
<accession>A0A0A1V8M0</accession>
<dbReference type="HOGENOM" id="CLU_025144_1_0_1"/>
<evidence type="ECO:0000256" key="10">
    <source>
        <dbReference type="RuleBase" id="RU366042"/>
    </source>
</evidence>
<dbReference type="EMBL" id="JELW01000001">
    <property type="protein sequence ID" value="EXV06549.1"/>
    <property type="molecule type" value="Genomic_DNA"/>
</dbReference>
<dbReference type="GO" id="GO:0045016">
    <property type="term" value="P:mitochondrial magnesium ion transmembrane transport"/>
    <property type="evidence" value="ECO:0007669"/>
    <property type="project" value="TreeGrafter"/>
</dbReference>
<reference evidence="12 13" key="1">
    <citation type="submission" date="2014-02" db="EMBL/GenBank/DDBJ databases">
        <title>The genome sequence of the entomopathogenic fungus Metarhizium robertsii ARSEF 2575.</title>
        <authorList>
            <person name="Giuliano Garisto Donzelli B."/>
            <person name="Roe B.A."/>
            <person name="Macmil S.L."/>
            <person name="Krasnoff S.B."/>
            <person name="Gibson D.M."/>
        </authorList>
    </citation>
    <scope>NUCLEOTIDE SEQUENCE [LARGE SCALE GENOMIC DNA]</scope>
    <source>
        <strain evidence="12 13">ARSEF 2575</strain>
    </source>
</reference>
<evidence type="ECO:0000256" key="11">
    <source>
        <dbReference type="SAM" id="MobiDB-lite"/>
    </source>
</evidence>
<keyword evidence="8 10" id="KW-0406">Ion transport</keyword>
<feature type="transmembrane region" description="Helical" evidence="10">
    <location>
        <begin position="385"/>
        <end position="403"/>
    </location>
</feature>
<evidence type="ECO:0000256" key="4">
    <source>
        <dbReference type="ARBA" id="ARBA00022692"/>
    </source>
</evidence>
<keyword evidence="10" id="KW-0999">Mitochondrion inner membrane</keyword>
<dbReference type="OrthoDB" id="10251508at2759"/>
<evidence type="ECO:0000313" key="13">
    <source>
        <dbReference type="Proteomes" id="UP000030151"/>
    </source>
</evidence>
<dbReference type="AlphaFoldDB" id="A0A0A1V8M0"/>
<proteinExistence type="inferred from homology"/>
<feature type="region of interest" description="Disordered" evidence="11">
    <location>
        <begin position="88"/>
        <end position="119"/>
    </location>
</feature>
<evidence type="ECO:0000256" key="5">
    <source>
        <dbReference type="ARBA" id="ARBA00022842"/>
    </source>
</evidence>
<gene>
    <name evidence="12" type="ORF">X797_001269</name>
</gene>
<evidence type="ECO:0000256" key="8">
    <source>
        <dbReference type="ARBA" id="ARBA00023065"/>
    </source>
</evidence>
<feature type="compositionally biased region" description="Polar residues" evidence="11">
    <location>
        <begin position="88"/>
        <end position="97"/>
    </location>
</feature>
<dbReference type="Gene3D" id="2.40.128.330">
    <property type="match status" value="1"/>
</dbReference>
<evidence type="ECO:0000256" key="2">
    <source>
        <dbReference type="ARBA" id="ARBA00009765"/>
    </source>
</evidence>
<keyword evidence="4 10" id="KW-0812">Transmembrane</keyword>
<feature type="transmembrane region" description="Helical" evidence="10">
    <location>
        <begin position="415"/>
        <end position="439"/>
    </location>
</feature>
<sequence>MWIQVNASRLFEFSQVLLQATTITCQCMHVAQIPTSMPRGTRLFAQNNVRRNGRGNCFLARLLDWHSYKARPFHARFNGAERHRSSSTLQRWLSQPQDAGDQKRSSKSSTLHRQSHQPRKAGLVPLLRCTEFGPMGQVLIANGRLKKTELVTRLGRQYGLLPRDMRKIDTSNLPHIDIRPTVILLNLLYLKVLIKRDRVLLFDMDGTRTSSVQASFVEDLQTKMRPDRTDGVAPPPYEFEVLDAVLNAVVIELGNELESVRTPVISLLAELEENIDRQKLRMLLKLSKQASAFEHKAKLVRTVLDDILESNDSLSALYLTDNAQNVHGPEDLSEVESMLESYYAICDEIAQDAQSLTSMIKNTDDIVQTILDTNRNSLMLLHLKFISCTLALGTGTFVASFYGMNIQNVLTEADLGFVVVSAGSVTCIAGAGWFGLRIVGNLKRVTMKRNKGFLG</sequence>
<dbReference type="InterPro" id="IPR039204">
    <property type="entry name" value="MRS2-like"/>
</dbReference>
<comment type="subcellular location">
    <subcellularLocation>
        <location evidence="1">Membrane</location>
        <topology evidence="1">Multi-pass membrane protein</topology>
    </subcellularLocation>
    <subcellularLocation>
        <location evidence="10">Mitochondrion inner membrane</location>
        <topology evidence="10">Multi-pass membrane protein</topology>
    </subcellularLocation>
</comment>
<keyword evidence="10" id="KW-0496">Mitochondrion</keyword>
<evidence type="ECO:0000256" key="7">
    <source>
        <dbReference type="ARBA" id="ARBA00022989"/>
    </source>
</evidence>
<evidence type="ECO:0000256" key="1">
    <source>
        <dbReference type="ARBA" id="ARBA00004141"/>
    </source>
</evidence>
<evidence type="ECO:0000256" key="9">
    <source>
        <dbReference type="ARBA" id="ARBA00023136"/>
    </source>
</evidence>
<keyword evidence="7 10" id="KW-1133">Transmembrane helix</keyword>
<dbReference type="PANTHER" id="PTHR13890">
    <property type="entry name" value="RNA SPLICING PROTEIN MRS2, MITOCHONDRIAL"/>
    <property type="match status" value="1"/>
</dbReference>
<name>A0A0A1V8M0_9HYPO</name>
<evidence type="ECO:0000313" key="12">
    <source>
        <dbReference type="EMBL" id="EXV06549.1"/>
    </source>
</evidence>
<comment type="caution">
    <text evidence="12">The sequence shown here is derived from an EMBL/GenBank/DDBJ whole genome shotgun (WGS) entry which is preliminary data.</text>
</comment>
<keyword evidence="6" id="KW-0809">Transit peptide</keyword>
<evidence type="ECO:0000256" key="6">
    <source>
        <dbReference type="ARBA" id="ARBA00022946"/>
    </source>
</evidence>
<dbReference type="CDD" id="cd12823">
    <property type="entry name" value="Mrs2_Mfm1p-like"/>
    <property type="match status" value="1"/>
</dbReference>
<dbReference type="Proteomes" id="UP000030151">
    <property type="component" value="Unassembled WGS sequence"/>
</dbReference>
<keyword evidence="3 10" id="KW-0813">Transport</keyword>
<organism evidence="12 13">
    <name type="scientific">Metarhizium robertsii</name>
    <dbReference type="NCBI Taxonomy" id="568076"/>
    <lineage>
        <taxon>Eukaryota</taxon>
        <taxon>Fungi</taxon>
        <taxon>Dikarya</taxon>
        <taxon>Ascomycota</taxon>
        <taxon>Pezizomycotina</taxon>
        <taxon>Sordariomycetes</taxon>
        <taxon>Hypocreomycetidae</taxon>
        <taxon>Hypocreales</taxon>
        <taxon>Clavicipitaceae</taxon>
        <taxon>Metarhizium</taxon>
    </lineage>
</organism>
<keyword evidence="5 10" id="KW-0460">Magnesium</keyword>